<keyword evidence="3" id="KW-1133">Transmembrane helix</keyword>
<evidence type="ECO:0000313" key="5">
    <source>
        <dbReference type="EMBL" id="QLC49827.1"/>
    </source>
</evidence>
<protein>
    <submittedName>
        <fullName evidence="5">PGF-pre-PGF domain-containing protein</fullName>
    </submittedName>
</protein>
<dbReference type="SMART" id="SM00089">
    <property type="entry name" value="PKD"/>
    <property type="match status" value="1"/>
</dbReference>
<dbReference type="FunFam" id="2.60.40.10:FF:000270">
    <property type="entry name" value="Cell surface protein"/>
    <property type="match status" value="1"/>
</dbReference>
<dbReference type="PROSITE" id="PS50093">
    <property type="entry name" value="PKD"/>
    <property type="match status" value="1"/>
</dbReference>
<feature type="domain" description="PKD" evidence="4">
    <location>
        <begin position="570"/>
        <end position="653"/>
    </location>
</feature>
<feature type="region of interest" description="Disordered" evidence="2">
    <location>
        <begin position="1211"/>
        <end position="1230"/>
    </location>
</feature>
<dbReference type="Pfam" id="PF13229">
    <property type="entry name" value="Beta_helix"/>
    <property type="match status" value="1"/>
</dbReference>
<dbReference type="InterPro" id="IPR035986">
    <property type="entry name" value="PKD_dom_sf"/>
</dbReference>
<evidence type="ECO:0000259" key="4">
    <source>
        <dbReference type="PROSITE" id="PS50093"/>
    </source>
</evidence>
<keyword evidence="3" id="KW-0812">Transmembrane</keyword>
<dbReference type="Gene3D" id="2.60.40.10">
    <property type="entry name" value="Immunoglobulins"/>
    <property type="match status" value="1"/>
</dbReference>
<dbReference type="InterPro" id="IPR038765">
    <property type="entry name" value="Papain-like_cys_pep_sf"/>
</dbReference>
<dbReference type="OrthoDB" id="137612at2157"/>
<dbReference type="InterPro" id="IPR026453">
    <property type="entry name" value="PGF_pre_PGF"/>
</dbReference>
<dbReference type="Pfam" id="PF05048">
    <property type="entry name" value="NosD"/>
    <property type="match status" value="1"/>
</dbReference>
<proteinExistence type="inferred from homology"/>
<dbReference type="NCBIfam" id="TIGR04213">
    <property type="entry name" value="PGF_pre_PGF"/>
    <property type="match status" value="1"/>
</dbReference>
<feature type="compositionally biased region" description="Polar residues" evidence="2">
    <location>
        <begin position="1015"/>
        <end position="1034"/>
    </location>
</feature>
<gene>
    <name evidence="5" type="ORF">HWN40_05985</name>
</gene>
<dbReference type="InterPro" id="IPR012334">
    <property type="entry name" value="Pectin_lyas_fold"/>
</dbReference>
<dbReference type="Proteomes" id="UP000509594">
    <property type="component" value="Chromosome"/>
</dbReference>
<dbReference type="InterPro" id="IPR039448">
    <property type="entry name" value="Beta_helix"/>
</dbReference>
<dbReference type="GeneID" id="55821206"/>
<dbReference type="InterPro" id="IPR013128">
    <property type="entry name" value="Peptidase_C1A"/>
</dbReference>
<dbReference type="AlphaFoldDB" id="A0A7D5IPE2"/>
<dbReference type="InterPro" id="IPR025660">
    <property type="entry name" value="Pept_his_AS"/>
</dbReference>
<dbReference type="SUPFAM" id="SSF51126">
    <property type="entry name" value="Pectin lyase-like"/>
    <property type="match status" value="2"/>
</dbReference>
<feature type="region of interest" description="Disordered" evidence="2">
    <location>
        <begin position="1015"/>
        <end position="1038"/>
    </location>
</feature>
<dbReference type="PANTHER" id="PTHR12411">
    <property type="entry name" value="CYSTEINE PROTEASE FAMILY C1-RELATED"/>
    <property type="match status" value="1"/>
</dbReference>
<keyword evidence="3" id="KW-0472">Membrane</keyword>
<dbReference type="NCBIfam" id="TIGR03804">
    <property type="entry name" value="para_beta_helix"/>
    <property type="match status" value="3"/>
</dbReference>
<sequence length="1261" mass="139585">MKTILKLSLFVLASICILISTPSFALAEDYENDSYLSNDNFSNVSPDNQFSTVPINPAFIEYQKELEENSEKQSNVDNRFSINTFETDFDNHFPPEISNDMQDIQSPEGIIHPSGLKPSPIDFSYISPVDMKELLTSDEYGDMPSSMSMSTLLEESYSTQYDLREKGGVTGVRDQAFAGTCWAHASLASLESYLMHNRSEEWDFSENHVKNALVSSYQDGFDRPTHDDGGNDLMTLAYLARWDGPVTESDDPYDDLSPVSSSDTVVAKHVQEALMLPMVNHSDDLFKWAITNYGAITVAMHDDSSRYFNKENNTYYCYEEGKPLTHAVCLAGWDDNFDRNRFTPAAPGDGAYIIKNSWGDNWGDAGYFYISYYDTALGTSNNMEGDGGQNVYTTNFVITAENVSNYDRIYQYDPLGWCSNLGYNNSTVTGANIFTAESNETLEAVSFYTVDSNSFYNISIYLDPENGPITVSGPVSVKNGSMPLAGYHTVDLDTNVSLSEGQNFSVVIAFTTPAYNYPLAIEKAISGHSSNAHAEKGQSYLRVNETTWEDISQNGTNVCIKAFTKEDKEPESRFVADKRYVHVNEPVNFHDASLFSPESWEWDFGDNSTSTEQDPSHFYTSTGIYNVSLNASNEFGSNSKKRTSFIQVLNTTINVNSSGNADFTNIQDAIVAASEGDTIIVEPGTYTERLSFRKDNLTLRSSTGNPADVKIISSNPDDTDKLNFAVFIMGDNVTFQGVTVSGGYYGILLQLSNNCSINDCMLTNNYLSGLFIGGSYNNSILNCTTYNNTAGGLYLTDSANNYFANNSMFGNSVNCVLISQKDIIDISNTVEGKPIYYLSGLSDMVIDKDSNAGLVHLIDCSNITVKDIEVEKNYYGTYLYNTSNSTIKNSTYSKNFRGIYLDYSTNNTVSNCTSDSNRNYGIALIESSYNLIYNNYFNNTDNVLISGILSNQWNISMTSGTNIIGGDYIGGNYWAKPDGTGWSQVNPSTGDGFCEPYTLTACNIDNLPLTTNDEISLADGNNANDNSGSQSENDGVNIRKSNPVLYGANVVSVVSDMQFIGKESEVNYEFTDKENPVTHIRLQAKTTEGYVVADVSRLDGPHKGLSEQPSGKVYQNLEITLGDESLSFSDFIDEAVIGFNVPIKWIEYNGIDADTIRLEHYSEGRWETLPTTKVDEADGIFYFEAVTTGFSPFSICADTVSNSNEKIEVSLSGDDDINSKNEGSGSNSESKKIGMNSFMFMLFMLFIIAVFAYVKYQKRDR</sequence>
<evidence type="ECO:0000256" key="1">
    <source>
        <dbReference type="ARBA" id="ARBA00008455"/>
    </source>
</evidence>
<evidence type="ECO:0000256" key="3">
    <source>
        <dbReference type="SAM" id="Phobius"/>
    </source>
</evidence>
<dbReference type="InterPro" id="IPR013783">
    <property type="entry name" value="Ig-like_fold"/>
</dbReference>
<dbReference type="GO" id="GO:0006508">
    <property type="term" value="P:proteolysis"/>
    <property type="evidence" value="ECO:0007669"/>
    <property type="project" value="InterPro"/>
</dbReference>
<dbReference type="CDD" id="cd02619">
    <property type="entry name" value="Peptidase_C1"/>
    <property type="match status" value="1"/>
</dbReference>
<dbReference type="InterPro" id="IPR007742">
    <property type="entry name" value="NosD_dom"/>
</dbReference>
<evidence type="ECO:0000256" key="2">
    <source>
        <dbReference type="SAM" id="MobiDB-lite"/>
    </source>
</evidence>
<dbReference type="InterPro" id="IPR000169">
    <property type="entry name" value="Pept_cys_AS"/>
</dbReference>
<dbReference type="InterPro" id="IPR011050">
    <property type="entry name" value="Pectin_lyase_fold/virulence"/>
</dbReference>
<dbReference type="PROSITE" id="PS00139">
    <property type="entry name" value="THIOL_PROTEASE_CYS"/>
    <property type="match status" value="1"/>
</dbReference>
<dbReference type="Gene3D" id="2.160.20.10">
    <property type="entry name" value="Single-stranded right-handed beta-helix, Pectin lyase-like"/>
    <property type="match status" value="2"/>
</dbReference>
<dbReference type="SMART" id="SM00645">
    <property type="entry name" value="Pept_C1"/>
    <property type="match status" value="1"/>
</dbReference>
<dbReference type="Pfam" id="PF18560">
    <property type="entry name" value="Lectin_like"/>
    <property type="match status" value="1"/>
</dbReference>
<organism evidence="5 6">
    <name type="scientific">Methanolobus zinderi</name>
    <dbReference type="NCBI Taxonomy" id="536044"/>
    <lineage>
        <taxon>Archaea</taxon>
        <taxon>Methanobacteriati</taxon>
        <taxon>Methanobacteriota</taxon>
        <taxon>Stenosarchaea group</taxon>
        <taxon>Methanomicrobia</taxon>
        <taxon>Methanosarcinales</taxon>
        <taxon>Methanosarcinaceae</taxon>
        <taxon>Methanolobus</taxon>
    </lineage>
</organism>
<dbReference type="Gene3D" id="3.90.70.10">
    <property type="entry name" value="Cysteine proteinases"/>
    <property type="match status" value="1"/>
</dbReference>
<dbReference type="CDD" id="cd00146">
    <property type="entry name" value="PKD"/>
    <property type="match status" value="1"/>
</dbReference>
<reference evidence="5 6" key="1">
    <citation type="submission" date="2020-06" db="EMBL/GenBank/DDBJ databases">
        <title>Methanolobus halotolerans sp. nov., isolated from a saline lake Tus in Siberia.</title>
        <authorList>
            <person name="Shen Y."/>
            <person name="Chen S.-C."/>
            <person name="Lai M.-C."/>
            <person name="Huang H.-H."/>
            <person name="Chiu H.-H."/>
            <person name="Tang S.-L."/>
            <person name="Rogozin D.Y."/>
            <person name="Degermendzhy A.G."/>
        </authorList>
    </citation>
    <scope>NUCLEOTIDE SEQUENCE [LARGE SCALE GENOMIC DNA]</scope>
    <source>
        <strain evidence="5 6">DSM 21339</strain>
    </source>
</reference>
<dbReference type="InterPro" id="IPR000601">
    <property type="entry name" value="PKD_dom"/>
</dbReference>
<dbReference type="InterPro" id="IPR000668">
    <property type="entry name" value="Peptidase_C1A_C"/>
</dbReference>
<dbReference type="PROSITE" id="PS00639">
    <property type="entry name" value="THIOL_PROTEASE_HIS"/>
    <property type="match status" value="1"/>
</dbReference>
<dbReference type="RefSeq" id="WP_176964883.1">
    <property type="nucleotide sequence ID" value="NZ_CP058215.1"/>
</dbReference>
<dbReference type="Pfam" id="PF18911">
    <property type="entry name" value="PKD_4"/>
    <property type="match status" value="1"/>
</dbReference>
<dbReference type="GO" id="GO:0008234">
    <property type="term" value="F:cysteine-type peptidase activity"/>
    <property type="evidence" value="ECO:0007669"/>
    <property type="project" value="InterPro"/>
</dbReference>
<comment type="similarity">
    <text evidence="1">Belongs to the peptidase C1 family.</text>
</comment>
<dbReference type="InterPro" id="IPR022409">
    <property type="entry name" value="PKD/Chitinase_dom"/>
</dbReference>
<dbReference type="KEGG" id="mzi:HWN40_05985"/>
<feature type="transmembrane region" description="Helical" evidence="3">
    <location>
        <begin position="1233"/>
        <end position="1254"/>
    </location>
</feature>
<dbReference type="SUPFAM" id="SSF54001">
    <property type="entry name" value="Cysteine proteinases"/>
    <property type="match status" value="1"/>
</dbReference>
<dbReference type="Pfam" id="PF00112">
    <property type="entry name" value="Peptidase_C1"/>
    <property type="match status" value="1"/>
</dbReference>
<dbReference type="SMART" id="SM00710">
    <property type="entry name" value="PbH1"/>
    <property type="match status" value="8"/>
</dbReference>
<dbReference type="SUPFAM" id="SSF49299">
    <property type="entry name" value="PKD domain"/>
    <property type="match status" value="1"/>
</dbReference>
<dbReference type="InterPro" id="IPR022441">
    <property type="entry name" value="Para_beta_helix_rpt-2"/>
</dbReference>
<accession>A0A7D5IPE2</accession>
<evidence type="ECO:0000313" key="6">
    <source>
        <dbReference type="Proteomes" id="UP000509594"/>
    </source>
</evidence>
<dbReference type="InterPro" id="IPR040528">
    <property type="entry name" value="Lectin-like"/>
</dbReference>
<dbReference type="EMBL" id="CP058215">
    <property type="protein sequence ID" value="QLC49827.1"/>
    <property type="molecule type" value="Genomic_DNA"/>
</dbReference>
<dbReference type="InterPro" id="IPR006626">
    <property type="entry name" value="PbH1"/>
</dbReference>
<keyword evidence="6" id="KW-1185">Reference proteome</keyword>
<name>A0A7D5IPE2_9EURY</name>